<dbReference type="GO" id="GO:0009102">
    <property type="term" value="P:biotin biosynthetic process"/>
    <property type="evidence" value="ECO:0007669"/>
    <property type="project" value="TreeGrafter"/>
</dbReference>
<dbReference type="InterPro" id="IPR015422">
    <property type="entry name" value="PyrdxlP-dep_Trfase_small"/>
</dbReference>
<dbReference type="FunFam" id="3.90.1150.10:FF:000090">
    <property type="entry name" value="Bifunctional dethiobiotin synthetase/7,8-diamino-pelargonic acid aminotransferase, mitochondrial"/>
    <property type="match status" value="1"/>
</dbReference>
<comment type="subcellular location">
    <subcellularLocation>
        <location evidence="1">Mitochondrion</location>
    </subcellularLocation>
</comment>
<dbReference type="InterPro" id="IPR015424">
    <property type="entry name" value="PyrdxlP-dep_Trfase"/>
</dbReference>
<gene>
    <name evidence="8" type="ORF">DCAF_LOCUS17842</name>
</gene>
<keyword evidence="9" id="KW-1185">Reference proteome</keyword>
<evidence type="ECO:0000256" key="2">
    <source>
        <dbReference type="ARBA" id="ARBA00022576"/>
    </source>
</evidence>
<dbReference type="EMBL" id="CAWUPB010001164">
    <property type="protein sequence ID" value="CAK7344558.1"/>
    <property type="molecule type" value="Genomic_DNA"/>
</dbReference>
<feature type="domain" description="Calmodulin binding protein C-terminal" evidence="7">
    <location>
        <begin position="1099"/>
        <end position="1161"/>
    </location>
</feature>
<dbReference type="InterPro" id="IPR005814">
    <property type="entry name" value="Aminotrans_3"/>
</dbReference>
<feature type="domain" description="Calmodulin binding protein central" evidence="6">
    <location>
        <begin position="1028"/>
        <end position="1094"/>
    </location>
</feature>
<dbReference type="SUPFAM" id="SSF52540">
    <property type="entry name" value="P-loop containing nucleoside triphosphate hydrolases"/>
    <property type="match status" value="1"/>
</dbReference>
<dbReference type="InterPro" id="IPR049704">
    <property type="entry name" value="Aminotrans_3_PPA_site"/>
</dbReference>
<dbReference type="PANTHER" id="PTHR42684">
    <property type="entry name" value="ADENOSYLMETHIONINE-8-AMINO-7-OXONONANOATE AMINOTRANSFERASE"/>
    <property type="match status" value="1"/>
</dbReference>
<dbReference type="Pfam" id="PF13500">
    <property type="entry name" value="AAA_26"/>
    <property type="match status" value="2"/>
</dbReference>
<evidence type="ECO:0000313" key="9">
    <source>
        <dbReference type="Proteomes" id="UP001314170"/>
    </source>
</evidence>
<dbReference type="InterPro" id="IPR046830">
    <property type="entry name" value="Calmod_bind_M"/>
</dbReference>
<dbReference type="GO" id="GO:0030170">
    <property type="term" value="F:pyridoxal phosphate binding"/>
    <property type="evidence" value="ECO:0007669"/>
    <property type="project" value="InterPro"/>
</dbReference>
<evidence type="ECO:0000259" key="5">
    <source>
        <dbReference type="Pfam" id="PF07887"/>
    </source>
</evidence>
<dbReference type="GO" id="GO:0005739">
    <property type="term" value="C:mitochondrion"/>
    <property type="evidence" value="ECO:0007669"/>
    <property type="project" value="UniProtKB-SubCell"/>
</dbReference>
<evidence type="ECO:0000256" key="3">
    <source>
        <dbReference type="ARBA" id="ARBA00022679"/>
    </source>
</evidence>
<dbReference type="InterPro" id="IPR027417">
    <property type="entry name" value="P-loop_NTPase"/>
</dbReference>
<keyword evidence="3" id="KW-0808">Transferase</keyword>
<dbReference type="Pfam" id="PF20451">
    <property type="entry name" value="Calmod_bind_M"/>
    <property type="match status" value="1"/>
</dbReference>
<dbReference type="InterPro" id="IPR015421">
    <property type="entry name" value="PyrdxlP-dep_Trfase_major"/>
</dbReference>
<keyword evidence="4" id="KW-0663">Pyridoxal phosphate</keyword>
<organism evidence="8 9">
    <name type="scientific">Dovyalis caffra</name>
    <dbReference type="NCBI Taxonomy" id="77055"/>
    <lineage>
        <taxon>Eukaryota</taxon>
        <taxon>Viridiplantae</taxon>
        <taxon>Streptophyta</taxon>
        <taxon>Embryophyta</taxon>
        <taxon>Tracheophyta</taxon>
        <taxon>Spermatophyta</taxon>
        <taxon>Magnoliopsida</taxon>
        <taxon>eudicotyledons</taxon>
        <taxon>Gunneridae</taxon>
        <taxon>Pentapetalae</taxon>
        <taxon>rosids</taxon>
        <taxon>fabids</taxon>
        <taxon>Malpighiales</taxon>
        <taxon>Salicaceae</taxon>
        <taxon>Flacourtieae</taxon>
        <taxon>Dovyalis</taxon>
    </lineage>
</organism>
<dbReference type="Gene3D" id="3.40.640.10">
    <property type="entry name" value="Type I PLP-dependent aspartate aminotransferase-like (Major domain)"/>
    <property type="match status" value="2"/>
</dbReference>
<dbReference type="SUPFAM" id="SSF53383">
    <property type="entry name" value="PLP-dependent transferases"/>
    <property type="match status" value="1"/>
</dbReference>
<proteinExistence type="predicted"/>
<dbReference type="PANTHER" id="PTHR42684:SF3">
    <property type="entry name" value="ADENOSYLMETHIONINE-8-AMINO-7-OXONONANOATE AMINOTRANSFERASE"/>
    <property type="match status" value="1"/>
</dbReference>
<sequence>MLFHRHRRSRYHSLLLIHRKFLSTTTSQPLHLPLSFPTYMIWGSNTSLGKTLISTGLASSFLHSPRTTKKTRKFVYLKPIQTGFPSDSDSHFVFSKLSSLASHRSSLSLFASNSVLNSSLSAANSLFGDDSKTKGRNSGIYNLNFTEENRFVKDGVNEVSELVCETLYAWKEAVSPHLAAEKENGVVEDSLVLEALEKCLRKEEDRNEGTNVFCVVETAGGVASPGPSGTLQCDLYRRPFRLPGVLMGDGRLGGISGTITTYESLKLRGYDIVAVVLEDHGLVNEVALLSYLRNRVPVIVLPPVPLDVSNDLLEWFGDSDKAFNSLKEIMLSAFSERIQRLNGMPKKAGDILWWPFTQHKLVPEETVTVIDSRCGENFAIYKDQDNQFITQQFDACASWWTQGPDATMQTELARDMGYTAARYGHVMFPENVYEPALECAELLLEGVGKGWASRTYYSDNGSTAIEIALKMAFRKFSFDNGLLLDFPRNNRTDKSVQLKGIELAWNPLVIQGSGGMLMIDPLFQRVLVSECRNRNIPVIFDEVFTGFWRLGTETAAELLGCVPDIACFAKLMTGGVVPLAATLATDAVFDSFLGESKTSGSEATNASDLNLKALLHGHSYSAHAMGCSAAAKSIKWFKDPQTNHNIISGQKLLRELWNAELVQQISSHPSVARVIALGTLFALELRAEGHNVGYASLYGRSLLQKLREDGVYMRPLGNVIYLMCGPCTSPEICTSLLIKLYTRLEEFNQVQEQPYMERTNSMARRKRSLEGCGADEEQQPERKRPALASVIVEALKLDSLQKLCSSLEPVLRRVRCLSAQLFLASYCCIAIYAKQVSEEVERALAKIGPARLNGRSSPKRIEGPDGRNLQLHFRSRLSLPLFTGGKVEGEQGAAIHIVLVDANTGHVVTSGQEAFVKLDVVVVEGDFNNEADEGWMQEEFESHVVKEREGKRPLLTGDLQVTLKEGVGTLGDLTFTDNSSWIRSRKFRLGLKVASGFCEGIRIREAKTEAFTVKDHRGELYKKHYPPALNDEVWRLEKIGKDGSFHKRLNNQGIFIVEDFLRLVVKDSQKLRNILGSGMSNKMWEALLEHAKTCVLSGKLYVFYPEDSRNVGVVFNDIYELNGLISEDQYYAADSLSNEQKVYVDTLVKKAYDNWNQVIEYDGKSLLDFKQSKRSSLSQNELQISQIGYSNPTGHQMQLPRLPASVPTEQSSVHSALQAGGYNDNMGTRYSIESQLVNPNSHTQFDSNSFTQHEHLISNPQQIPSTRNDNSVVGLALGPPQSSTSGFQTIGSSMQPTNLNPFDEWTNNRDKGAEEFFSEEDIRIRSHEMLENEDMQHLLRLFSMGGHASMNVPEDGFSFPSYMASPMPNYDEDRSRPGKAVVGWLKIKAAMRWGFFIRKKAAERRAQLVELDDDE</sequence>
<dbReference type="Gene3D" id="3.40.50.300">
    <property type="entry name" value="P-loop containing nucleotide triphosphate hydrolases"/>
    <property type="match status" value="1"/>
</dbReference>
<evidence type="ECO:0000256" key="1">
    <source>
        <dbReference type="ARBA" id="ARBA00004173"/>
    </source>
</evidence>
<dbReference type="Pfam" id="PF20452">
    <property type="entry name" value="Calmod_bind_C"/>
    <property type="match status" value="1"/>
</dbReference>
<dbReference type="Pfam" id="PF07887">
    <property type="entry name" value="Calmodulin_bind"/>
    <property type="match status" value="1"/>
</dbReference>
<evidence type="ECO:0000313" key="8">
    <source>
        <dbReference type="EMBL" id="CAK7344558.1"/>
    </source>
</evidence>
<dbReference type="CDD" id="cd03109">
    <property type="entry name" value="DTBS"/>
    <property type="match status" value="1"/>
</dbReference>
<dbReference type="Gene3D" id="3.90.1150.10">
    <property type="entry name" value="Aspartate Aminotransferase, domain 1"/>
    <property type="match status" value="2"/>
</dbReference>
<dbReference type="GO" id="GO:0004141">
    <property type="term" value="F:dethiobiotin synthase activity"/>
    <property type="evidence" value="ECO:0007669"/>
    <property type="project" value="TreeGrafter"/>
</dbReference>
<dbReference type="InterPro" id="IPR046831">
    <property type="entry name" value="Calmodulin_bind_N"/>
</dbReference>
<protein>
    <submittedName>
        <fullName evidence="8">Uncharacterized protein</fullName>
    </submittedName>
</protein>
<dbReference type="Proteomes" id="UP001314170">
    <property type="component" value="Unassembled WGS sequence"/>
</dbReference>
<dbReference type="GO" id="GO:0004015">
    <property type="term" value="F:adenosylmethionine-8-amino-7-oxononanoate transaminase activity"/>
    <property type="evidence" value="ECO:0007669"/>
    <property type="project" value="TreeGrafter"/>
</dbReference>
<reference evidence="8 9" key="1">
    <citation type="submission" date="2024-01" db="EMBL/GenBank/DDBJ databases">
        <authorList>
            <person name="Waweru B."/>
        </authorList>
    </citation>
    <scope>NUCLEOTIDE SEQUENCE [LARGE SCALE GENOMIC DNA]</scope>
</reference>
<comment type="caution">
    <text evidence="8">The sequence shown here is derived from an EMBL/GenBank/DDBJ whole genome shotgun (WGS) entry which is preliminary data.</text>
</comment>
<evidence type="ECO:0000259" key="7">
    <source>
        <dbReference type="Pfam" id="PF20452"/>
    </source>
</evidence>
<feature type="domain" description="Calmodulin binding protein-like N-terminal" evidence="5">
    <location>
        <begin position="869"/>
        <end position="1016"/>
    </location>
</feature>
<accession>A0AAV1S3N4</accession>
<dbReference type="Pfam" id="PF00202">
    <property type="entry name" value="Aminotran_3"/>
    <property type="match status" value="1"/>
</dbReference>
<evidence type="ECO:0000256" key="4">
    <source>
        <dbReference type="ARBA" id="ARBA00022898"/>
    </source>
</evidence>
<dbReference type="InterPro" id="IPR046829">
    <property type="entry name" value="Calmod_bind_C"/>
</dbReference>
<evidence type="ECO:0000259" key="6">
    <source>
        <dbReference type="Pfam" id="PF20451"/>
    </source>
</evidence>
<name>A0AAV1S3N4_9ROSI</name>
<keyword evidence="2" id="KW-0032">Aminotransferase</keyword>
<dbReference type="PROSITE" id="PS00600">
    <property type="entry name" value="AA_TRANSFER_CLASS_3"/>
    <property type="match status" value="1"/>
</dbReference>